<dbReference type="InterPro" id="IPR051279">
    <property type="entry name" value="PP1-Reg/Actin-Interact_Protein"/>
</dbReference>
<keyword evidence="1" id="KW-0433">Leucine-rich repeat</keyword>
<protein>
    <submittedName>
        <fullName evidence="5">NACHT, LRR and PYD domains-containing protein 13</fullName>
    </submittedName>
</protein>
<keyword evidence="2" id="KW-0677">Repeat</keyword>
<dbReference type="SMART" id="SM00368">
    <property type="entry name" value="LRR_RI"/>
    <property type="match status" value="3"/>
</dbReference>
<comment type="caution">
    <text evidence="5">The sequence shown here is derived from an EMBL/GenBank/DDBJ whole genome shotgun (WGS) entry which is preliminary data.</text>
</comment>
<keyword evidence="6" id="KW-1185">Reference proteome</keyword>
<dbReference type="PANTHER" id="PTHR24112">
    <property type="entry name" value="LEUCINE-RICH REPEAT, ISOFORM F-RELATED"/>
    <property type="match status" value="1"/>
</dbReference>
<dbReference type="Pfam" id="PF13516">
    <property type="entry name" value="LRR_6"/>
    <property type="match status" value="2"/>
</dbReference>
<evidence type="ECO:0000313" key="5">
    <source>
        <dbReference type="EMBL" id="KAJ1645015.1"/>
    </source>
</evidence>
<dbReference type="Proteomes" id="UP001145021">
    <property type="component" value="Unassembled WGS sequence"/>
</dbReference>
<accession>A0A9W7XI10</accession>
<feature type="region of interest" description="Disordered" evidence="4">
    <location>
        <begin position="1"/>
        <end position="24"/>
    </location>
</feature>
<dbReference type="EMBL" id="JANBOH010000128">
    <property type="protein sequence ID" value="KAJ1645015.1"/>
    <property type="molecule type" value="Genomic_DNA"/>
</dbReference>
<proteinExistence type="inferred from homology"/>
<dbReference type="AlphaFoldDB" id="A0A9W7XI10"/>
<evidence type="ECO:0000256" key="2">
    <source>
        <dbReference type="ARBA" id="ARBA00022737"/>
    </source>
</evidence>
<dbReference type="SUPFAM" id="SSF52047">
    <property type="entry name" value="RNI-like"/>
    <property type="match status" value="1"/>
</dbReference>
<evidence type="ECO:0000256" key="3">
    <source>
        <dbReference type="ARBA" id="ARBA00038315"/>
    </source>
</evidence>
<dbReference type="InterPro" id="IPR001611">
    <property type="entry name" value="Leu-rich_rpt"/>
</dbReference>
<name>A0A9W7XI10_9FUNG</name>
<evidence type="ECO:0000256" key="1">
    <source>
        <dbReference type="ARBA" id="ARBA00022614"/>
    </source>
</evidence>
<dbReference type="Gene3D" id="3.80.10.10">
    <property type="entry name" value="Ribonuclease Inhibitor"/>
    <property type="match status" value="3"/>
</dbReference>
<comment type="similarity">
    <text evidence="3">Belongs to the PPP1R37 family.</text>
</comment>
<reference evidence="5" key="1">
    <citation type="submission" date="2022-07" db="EMBL/GenBank/DDBJ databases">
        <title>Phylogenomic reconstructions and comparative analyses of Kickxellomycotina fungi.</title>
        <authorList>
            <person name="Reynolds N.K."/>
            <person name="Stajich J.E."/>
            <person name="Barry K."/>
            <person name="Grigoriev I.V."/>
            <person name="Crous P."/>
            <person name="Smith M.E."/>
        </authorList>
    </citation>
    <scope>NUCLEOTIDE SEQUENCE</scope>
    <source>
        <strain evidence="5">NBRC 105413</strain>
    </source>
</reference>
<feature type="compositionally biased region" description="Polar residues" evidence="4">
    <location>
        <begin position="1"/>
        <end position="16"/>
    </location>
</feature>
<gene>
    <name evidence="5" type="primary">NLRP13</name>
    <name evidence="5" type="ORF">LPJ64_003347</name>
</gene>
<sequence>MTTTTASLIGTGSEQPALTALPKTGSSSSLASLLSSEHDASTSSTLCEPMEKSINDGDCLGCGMHSREIAFVDLEPTELNICSALGERDSRTIECLRINGCRMDSSALSLLVEELCHLELLNLHTIDFSKNQLSGSLAGKSLAKLLGNAPLVRTLSLGWNNLSLGDLRDLSQSSLANVAFLDLRSNPLLVPTRKSSAKCTSKKASSRRSSVTIEDNGSDNNDDMAWLYALVESMPALTHVLLAQASIADKALIVLLDALTRPGTSIEYIGLEWLSLGSRLASLSAIFKNIVSSRQNFTSSTLHLNLAANNLGDSGIDVIASSGATMASLTLACNFITEKGTAMLAKWLPKSGLTSLDLSDNHFGDQGIASLVSIHSDIMLDAHYTQIRSLGLNSCCLSDASLRTVSDALSYNWAPLESLRILRNNRMSSCAKISM</sequence>
<dbReference type="PANTHER" id="PTHR24112:SF9">
    <property type="entry name" value="PROTEIN PHOSPHATASE 1 REGULATORY SUBUNIT 37"/>
    <property type="match status" value="1"/>
</dbReference>
<evidence type="ECO:0000256" key="4">
    <source>
        <dbReference type="SAM" id="MobiDB-lite"/>
    </source>
</evidence>
<organism evidence="5 6">
    <name type="scientific">Coemansia asiatica</name>
    <dbReference type="NCBI Taxonomy" id="1052880"/>
    <lineage>
        <taxon>Eukaryota</taxon>
        <taxon>Fungi</taxon>
        <taxon>Fungi incertae sedis</taxon>
        <taxon>Zoopagomycota</taxon>
        <taxon>Kickxellomycotina</taxon>
        <taxon>Kickxellomycetes</taxon>
        <taxon>Kickxellales</taxon>
        <taxon>Kickxellaceae</taxon>
        <taxon>Coemansia</taxon>
    </lineage>
</organism>
<dbReference type="InterPro" id="IPR032675">
    <property type="entry name" value="LRR_dom_sf"/>
</dbReference>
<evidence type="ECO:0000313" key="6">
    <source>
        <dbReference type="Proteomes" id="UP001145021"/>
    </source>
</evidence>